<comment type="similarity">
    <text evidence="1">Belongs to the oxygen-dependent FAD-linked oxidoreductase family.</text>
</comment>
<dbReference type="PANTHER" id="PTHR42973">
    <property type="entry name" value="BINDING OXIDOREDUCTASE, PUTATIVE (AFU_ORTHOLOGUE AFUA_1G17690)-RELATED"/>
    <property type="match status" value="1"/>
</dbReference>
<evidence type="ECO:0000313" key="7">
    <source>
        <dbReference type="EMBL" id="OSS54778.1"/>
    </source>
</evidence>
<keyword evidence="8" id="KW-1185">Reference proteome</keyword>
<evidence type="ECO:0000256" key="4">
    <source>
        <dbReference type="ARBA" id="ARBA00023002"/>
    </source>
</evidence>
<proteinExistence type="inferred from homology"/>
<keyword evidence="2" id="KW-0285">Flavoprotein</keyword>
<reference evidence="7 8" key="1">
    <citation type="journal article" date="2017" name="Genome Announc.">
        <title>Genome sequence of the saprophytic ascomycete Epicoccum nigrum ICMP 19927 strain isolated from New Zealand.</title>
        <authorList>
            <person name="Fokin M."/>
            <person name="Fleetwood D."/>
            <person name="Weir B.S."/>
            <person name="Villas-Boas S.G."/>
        </authorList>
    </citation>
    <scope>NUCLEOTIDE SEQUENCE [LARGE SCALE GENOMIC DNA]</scope>
    <source>
        <strain evidence="7 8">ICMP 19927</strain>
    </source>
</reference>
<dbReference type="InterPro" id="IPR016169">
    <property type="entry name" value="FAD-bd_PCMH_sub2"/>
</dbReference>
<dbReference type="EMBL" id="KZ107838">
    <property type="protein sequence ID" value="OSS54778.1"/>
    <property type="molecule type" value="Genomic_DNA"/>
</dbReference>
<feature type="signal peptide" evidence="5">
    <location>
        <begin position="1"/>
        <end position="21"/>
    </location>
</feature>
<dbReference type="GO" id="GO:0016491">
    <property type="term" value="F:oxidoreductase activity"/>
    <property type="evidence" value="ECO:0007669"/>
    <property type="project" value="UniProtKB-KW"/>
</dbReference>
<dbReference type="PROSITE" id="PS51387">
    <property type="entry name" value="FAD_PCMH"/>
    <property type="match status" value="1"/>
</dbReference>
<protein>
    <recommendedName>
        <fullName evidence="6">FAD-binding PCMH-type domain-containing protein</fullName>
    </recommendedName>
</protein>
<dbReference type="OMA" id="CILQPRT"/>
<dbReference type="Gene3D" id="3.30.465.10">
    <property type="match status" value="1"/>
</dbReference>
<dbReference type="Proteomes" id="UP000193240">
    <property type="component" value="Unassembled WGS sequence"/>
</dbReference>
<keyword evidence="3" id="KW-0274">FAD</keyword>
<evidence type="ECO:0000256" key="3">
    <source>
        <dbReference type="ARBA" id="ARBA00022827"/>
    </source>
</evidence>
<dbReference type="InterPro" id="IPR036318">
    <property type="entry name" value="FAD-bd_PCMH-like_sf"/>
</dbReference>
<evidence type="ECO:0000256" key="5">
    <source>
        <dbReference type="SAM" id="SignalP"/>
    </source>
</evidence>
<dbReference type="InterPro" id="IPR050416">
    <property type="entry name" value="FAD-linked_Oxidoreductase"/>
</dbReference>
<dbReference type="PANTHER" id="PTHR42973:SF53">
    <property type="entry name" value="FAD-BINDING PCMH-TYPE DOMAIN-CONTAINING PROTEIN-RELATED"/>
    <property type="match status" value="1"/>
</dbReference>
<gene>
    <name evidence="7" type="ORF">B5807_01403</name>
</gene>
<dbReference type="Pfam" id="PF01565">
    <property type="entry name" value="FAD_binding_4"/>
    <property type="match status" value="1"/>
</dbReference>
<feature type="chain" id="PRO_5012327624" description="FAD-binding PCMH-type domain-containing protein" evidence="5">
    <location>
        <begin position="22"/>
        <end position="514"/>
    </location>
</feature>
<evidence type="ECO:0000313" key="8">
    <source>
        <dbReference type="Proteomes" id="UP000193240"/>
    </source>
</evidence>
<dbReference type="SUPFAM" id="SSF56176">
    <property type="entry name" value="FAD-binding/transporter-associated domain-like"/>
    <property type="match status" value="1"/>
</dbReference>
<accession>A0A1Y2MHQ6</accession>
<sequence>MRLTLAWAAAVLSYFNLFGQGFTADAAGKEEACCEALEKAGFAQVLFRDDGRYRLRTISYWSLSAHMSPSCIVQPKSTEEVSQTLRLLVEDQSCKQVQFAVRSGGHTTWANSNNIENGVTIDLGLMNKTKLDPSTTIAAIQPGSLWNQVYATLDPLGVTVAGGRAGSVGVAGFLMGGGNSFYASQQGFSCDNVKNFEVVLGSGDVINANATDNSDLFHVLKGGSGSNFGVVTRFDVQAFKAGNLWGGTMIYPKSVGQQHIDAYHAWTENINNYPEGSSIVFWSYLPAMKDIVILAAYEDTAGTVAPSGFDMIMAIPDAMASTMRIASHKELTDELEQAVGYHDVWFTLTFKNDVKIYQKFIQLHEEFVNEWKAVSSDPDFITQLMFQSIPTSFSKHSIAKGGNVLGLDKETENVVMLLYNIAVKSPELEILARKKLFASGETMKRFAASLDGLINWTYLNYADGTQDPLSSYGPDNVAKIRAAAKKYDPKQVFQTRVPGGFKISKVKDERKTEL</sequence>
<dbReference type="GO" id="GO:0071949">
    <property type="term" value="F:FAD binding"/>
    <property type="evidence" value="ECO:0007669"/>
    <property type="project" value="InterPro"/>
</dbReference>
<dbReference type="AlphaFoldDB" id="A0A1Y2MHQ6"/>
<organism evidence="7 8">
    <name type="scientific">Epicoccum nigrum</name>
    <name type="common">Soil fungus</name>
    <name type="synonym">Epicoccum purpurascens</name>
    <dbReference type="NCBI Taxonomy" id="105696"/>
    <lineage>
        <taxon>Eukaryota</taxon>
        <taxon>Fungi</taxon>
        <taxon>Dikarya</taxon>
        <taxon>Ascomycota</taxon>
        <taxon>Pezizomycotina</taxon>
        <taxon>Dothideomycetes</taxon>
        <taxon>Pleosporomycetidae</taxon>
        <taxon>Pleosporales</taxon>
        <taxon>Pleosporineae</taxon>
        <taxon>Didymellaceae</taxon>
        <taxon>Epicoccum</taxon>
    </lineage>
</organism>
<evidence type="ECO:0000256" key="1">
    <source>
        <dbReference type="ARBA" id="ARBA00005466"/>
    </source>
</evidence>
<dbReference type="InParanoid" id="A0A1Y2MHQ6"/>
<dbReference type="InterPro" id="IPR016166">
    <property type="entry name" value="FAD-bd_PCMH"/>
</dbReference>
<dbReference type="InterPro" id="IPR006094">
    <property type="entry name" value="Oxid_FAD_bind_N"/>
</dbReference>
<dbReference type="STRING" id="105696.A0A1Y2MHQ6"/>
<name>A0A1Y2MHQ6_EPING</name>
<keyword evidence="5" id="KW-0732">Signal</keyword>
<evidence type="ECO:0000256" key="2">
    <source>
        <dbReference type="ARBA" id="ARBA00022630"/>
    </source>
</evidence>
<feature type="domain" description="FAD-binding PCMH-type" evidence="6">
    <location>
        <begin position="65"/>
        <end position="241"/>
    </location>
</feature>
<keyword evidence="4" id="KW-0560">Oxidoreductase</keyword>
<evidence type="ECO:0000259" key="6">
    <source>
        <dbReference type="PROSITE" id="PS51387"/>
    </source>
</evidence>